<evidence type="ECO:0008006" key="3">
    <source>
        <dbReference type="Google" id="ProtNLM"/>
    </source>
</evidence>
<dbReference type="AlphaFoldDB" id="A0A232F820"/>
<sequence>MVWKTIKEKCHLQGKIEKNNDKPKSCGNDCCKCGDQCKRCGTECKCSTKKIYIRSPMFTYYTDTMH</sequence>
<dbReference type="OrthoDB" id="7696388at2759"/>
<name>A0A232F820_9HYME</name>
<comment type="caution">
    <text evidence="1">The sequence shown here is derived from an EMBL/GenBank/DDBJ whole genome shotgun (WGS) entry which is preliminary data.</text>
</comment>
<protein>
    <recommendedName>
        <fullName evidence="3">Metallothionein</fullName>
    </recommendedName>
</protein>
<keyword evidence="2" id="KW-1185">Reference proteome</keyword>
<dbReference type="EMBL" id="NNAY01000719">
    <property type="protein sequence ID" value="OXU26805.1"/>
    <property type="molecule type" value="Genomic_DNA"/>
</dbReference>
<dbReference type="Proteomes" id="UP000215335">
    <property type="component" value="Unassembled WGS sequence"/>
</dbReference>
<gene>
    <name evidence="1" type="ORF">TSAR_004581</name>
</gene>
<evidence type="ECO:0000313" key="2">
    <source>
        <dbReference type="Proteomes" id="UP000215335"/>
    </source>
</evidence>
<organism evidence="1 2">
    <name type="scientific">Trichomalopsis sarcophagae</name>
    <dbReference type="NCBI Taxonomy" id="543379"/>
    <lineage>
        <taxon>Eukaryota</taxon>
        <taxon>Metazoa</taxon>
        <taxon>Ecdysozoa</taxon>
        <taxon>Arthropoda</taxon>
        <taxon>Hexapoda</taxon>
        <taxon>Insecta</taxon>
        <taxon>Pterygota</taxon>
        <taxon>Neoptera</taxon>
        <taxon>Endopterygota</taxon>
        <taxon>Hymenoptera</taxon>
        <taxon>Apocrita</taxon>
        <taxon>Proctotrupomorpha</taxon>
        <taxon>Chalcidoidea</taxon>
        <taxon>Pteromalidae</taxon>
        <taxon>Pteromalinae</taxon>
        <taxon>Trichomalopsis</taxon>
    </lineage>
</organism>
<reference evidence="1 2" key="1">
    <citation type="journal article" date="2017" name="Curr. Biol.">
        <title>The Evolution of Venom by Co-option of Single-Copy Genes.</title>
        <authorList>
            <person name="Martinson E.O."/>
            <person name="Mrinalini"/>
            <person name="Kelkar Y.D."/>
            <person name="Chang C.H."/>
            <person name="Werren J.H."/>
        </authorList>
    </citation>
    <scope>NUCLEOTIDE SEQUENCE [LARGE SCALE GENOMIC DNA]</scope>
    <source>
        <strain evidence="1 2">Alberta</strain>
        <tissue evidence="1">Whole body</tissue>
    </source>
</reference>
<evidence type="ECO:0000313" key="1">
    <source>
        <dbReference type="EMBL" id="OXU26805.1"/>
    </source>
</evidence>
<proteinExistence type="predicted"/>
<accession>A0A232F820</accession>